<dbReference type="EMBL" id="GGEC01056889">
    <property type="protein sequence ID" value="MBX37373.1"/>
    <property type="molecule type" value="Transcribed_RNA"/>
</dbReference>
<accession>A0A2P2N4I3</accession>
<organism evidence="1">
    <name type="scientific">Rhizophora mucronata</name>
    <name type="common">Asiatic mangrove</name>
    <dbReference type="NCBI Taxonomy" id="61149"/>
    <lineage>
        <taxon>Eukaryota</taxon>
        <taxon>Viridiplantae</taxon>
        <taxon>Streptophyta</taxon>
        <taxon>Embryophyta</taxon>
        <taxon>Tracheophyta</taxon>
        <taxon>Spermatophyta</taxon>
        <taxon>Magnoliopsida</taxon>
        <taxon>eudicotyledons</taxon>
        <taxon>Gunneridae</taxon>
        <taxon>Pentapetalae</taxon>
        <taxon>rosids</taxon>
        <taxon>fabids</taxon>
        <taxon>Malpighiales</taxon>
        <taxon>Rhizophoraceae</taxon>
        <taxon>Rhizophora</taxon>
    </lineage>
</organism>
<dbReference type="AlphaFoldDB" id="A0A2P2N4I3"/>
<evidence type="ECO:0000313" key="1">
    <source>
        <dbReference type="EMBL" id="MBX37373.1"/>
    </source>
</evidence>
<proteinExistence type="predicted"/>
<protein>
    <submittedName>
        <fullName evidence="1">Uncharacterized protein</fullName>
    </submittedName>
</protein>
<sequence length="56" mass="6420">MSPTLEIFKTFNQNFKSRIMIDNKGYLDVQGKGTYYCSTLIGIKCIINILFVPNIN</sequence>
<reference evidence="1" key="1">
    <citation type="submission" date="2018-02" db="EMBL/GenBank/DDBJ databases">
        <title>Rhizophora mucronata_Transcriptome.</title>
        <authorList>
            <person name="Meera S.P."/>
            <person name="Sreeshan A."/>
            <person name="Augustine A."/>
        </authorList>
    </citation>
    <scope>NUCLEOTIDE SEQUENCE</scope>
    <source>
        <tissue evidence="1">Leaf</tissue>
    </source>
</reference>
<name>A0A2P2N4I3_RHIMU</name>